<comment type="caution">
    <text evidence="10">The sequence shown here is derived from an EMBL/GenBank/DDBJ whole genome shotgun (WGS) entry which is preliminary data.</text>
</comment>
<evidence type="ECO:0000256" key="7">
    <source>
        <dbReference type="ARBA" id="ARBA00048045"/>
    </source>
</evidence>
<dbReference type="GO" id="GO:0008270">
    <property type="term" value="F:zinc ion binding"/>
    <property type="evidence" value="ECO:0007669"/>
    <property type="project" value="UniProtKB-UniRule"/>
</dbReference>
<dbReference type="InterPro" id="IPR016193">
    <property type="entry name" value="Cytidine_deaminase-like"/>
</dbReference>
<dbReference type="PANTHER" id="PTHR11079">
    <property type="entry name" value="CYTOSINE DEAMINASE FAMILY MEMBER"/>
    <property type="match status" value="1"/>
</dbReference>
<keyword evidence="5 8" id="KW-0378">Hydrolase</keyword>
<keyword evidence="4 8" id="KW-0479">Metal-binding</keyword>
<evidence type="ECO:0000313" key="11">
    <source>
        <dbReference type="Proteomes" id="UP000469346"/>
    </source>
</evidence>
<dbReference type="InterPro" id="IPR016192">
    <property type="entry name" value="APOBEC/CMP_deaminase_Zn-bd"/>
</dbReference>
<gene>
    <name evidence="8" type="primary">tadA</name>
    <name evidence="10" type="ORF">G3N55_01565</name>
</gene>
<dbReference type="Gene3D" id="3.40.140.10">
    <property type="entry name" value="Cytidine Deaminase, domain 2"/>
    <property type="match status" value="1"/>
</dbReference>
<dbReference type="HAMAP" id="MF_00972">
    <property type="entry name" value="tRNA_aden_deaminase"/>
    <property type="match status" value="1"/>
</dbReference>
<dbReference type="GO" id="GO:0002100">
    <property type="term" value="P:tRNA wobble adenosine to inosine editing"/>
    <property type="evidence" value="ECO:0007669"/>
    <property type="project" value="UniProtKB-UniRule"/>
</dbReference>
<dbReference type="PROSITE" id="PS51747">
    <property type="entry name" value="CYT_DCMP_DEAMINASES_2"/>
    <property type="match status" value="1"/>
</dbReference>
<dbReference type="NCBIfam" id="NF008113">
    <property type="entry name" value="PRK10860.1"/>
    <property type="match status" value="1"/>
</dbReference>
<evidence type="ECO:0000256" key="4">
    <source>
        <dbReference type="ARBA" id="ARBA00022723"/>
    </source>
</evidence>
<dbReference type="FunFam" id="3.40.140.10:FF:000005">
    <property type="entry name" value="tRNA-specific adenosine deaminase"/>
    <property type="match status" value="1"/>
</dbReference>
<keyword evidence="3 8" id="KW-0819">tRNA processing</keyword>
<sequence length="160" mass="16622">MRMALREAEAAAGRGEVPVGAVLVDAGGEVLAAAGNAPVGTGDPTAHAEVLALREGARRTGNYRLTGTTLYVTIEPCPMCAGALVHARVRRLVFGADDPRAGACGTLYNVVQDPRLNHRVEVTRGVLAGPARELIQAFFRARRAAGGQPDATGGEVPKRS</sequence>
<dbReference type="Pfam" id="PF14437">
    <property type="entry name" value="MafB19-deam"/>
    <property type="match status" value="1"/>
</dbReference>
<evidence type="ECO:0000256" key="3">
    <source>
        <dbReference type="ARBA" id="ARBA00022694"/>
    </source>
</evidence>
<feature type="binding site" evidence="8">
    <location>
        <position position="47"/>
    </location>
    <ligand>
        <name>Zn(2+)</name>
        <dbReference type="ChEBI" id="CHEBI:29105"/>
        <note>catalytic</note>
    </ligand>
</feature>
<feature type="active site" description="Proton donor" evidence="8">
    <location>
        <position position="49"/>
    </location>
</feature>
<evidence type="ECO:0000259" key="9">
    <source>
        <dbReference type="PROSITE" id="PS51747"/>
    </source>
</evidence>
<dbReference type="PROSITE" id="PS00903">
    <property type="entry name" value="CYT_DCMP_DEAMINASES_1"/>
    <property type="match status" value="1"/>
</dbReference>
<evidence type="ECO:0000256" key="2">
    <source>
        <dbReference type="ARBA" id="ARBA00011738"/>
    </source>
</evidence>
<name>A0A6N9TKB7_DISTH</name>
<accession>A0A6N9TKB7</accession>
<comment type="similarity">
    <text evidence="1">Belongs to the cytidine and deoxycytidylate deaminase family. ADAT2 subfamily.</text>
</comment>
<dbReference type="SUPFAM" id="SSF53927">
    <property type="entry name" value="Cytidine deaminase-like"/>
    <property type="match status" value="1"/>
</dbReference>
<comment type="cofactor">
    <cofactor evidence="8">
        <name>Zn(2+)</name>
        <dbReference type="ChEBI" id="CHEBI:29105"/>
    </cofactor>
    <text evidence="8">Binds 1 zinc ion per subunit.</text>
</comment>
<comment type="catalytic activity">
    <reaction evidence="7 8">
        <text>adenosine(34) in tRNA + H2O + H(+) = inosine(34) in tRNA + NH4(+)</text>
        <dbReference type="Rhea" id="RHEA:43168"/>
        <dbReference type="Rhea" id="RHEA-COMP:10373"/>
        <dbReference type="Rhea" id="RHEA-COMP:10374"/>
        <dbReference type="ChEBI" id="CHEBI:15377"/>
        <dbReference type="ChEBI" id="CHEBI:15378"/>
        <dbReference type="ChEBI" id="CHEBI:28938"/>
        <dbReference type="ChEBI" id="CHEBI:74411"/>
        <dbReference type="ChEBI" id="CHEBI:82852"/>
        <dbReference type="EC" id="3.5.4.33"/>
    </reaction>
</comment>
<proteinExistence type="inferred from homology"/>
<evidence type="ECO:0000256" key="5">
    <source>
        <dbReference type="ARBA" id="ARBA00022801"/>
    </source>
</evidence>
<comment type="function">
    <text evidence="8">Catalyzes the deamination of adenosine to inosine at the wobble position 34 of tRNA(Arg2).</text>
</comment>
<evidence type="ECO:0000256" key="8">
    <source>
        <dbReference type="HAMAP-Rule" id="MF_00972"/>
    </source>
</evidence>
<dbReference type="AlphaFoldDB" id="A0A6N9TKB7"/>
<keyword evidence="11" id="KW-1185">Reference proteome</keyword>
<feature type="domain" description="CMP/dCMP-type deaminase" evidence="9">
    <location>
        <begin position="1"/>
        <end position="106"/>
    </location>
</feature>
<dbReference type="GO" id="GO:0052717">
    <property type="term" value="F:tRNA-specific adenosine-34 deaminase activity"/>
    <property type="evidence" value="ECO:0007669"/>
    <property type="project" value="UniProtKB-UniRule"/>
</dbReference>
<dbReference type="InterPro" id="IPR002125">
    <property type="entry name" value="CMP_dCMP_dom"/>
</dbReference>
<feature type="binding site" evidence="8">
    <location>
        <position position="80"/>
    </location>
    <ligand>
        <name>Zn(2+)</name>
        <dbReference type="ChEBI" id="CHEBI:29105"/>
        <note>catalytic</note>
    </ligand>
</feature>
<evidence type="ECO:0000256" key="6">
    <source>
        <dbReference type="ARBA" id="ARBA00022833"/>
    </source>
</evidence>
<organism evidence="10 11">
    <name type="scientific">Dissulfurirhabdus thermomarina</name>
    <dbReference type="NCBI Taxonomy" id="1765737"/>
    <lineage>
        <taxon>Bacteria</taxon>
        <taxon>Deltaproteobacteria</taxon>
        <taxon>Dissulfurirhabdaceae</taxon>
        <taxon>Dissulfurirhabdus</taxon>
    </lineage>
</organism>
<keyword evidence="6 8" id="KW-0862">Zinc</keyword>
<evidence type="ECO:0000256" key="1">
    <source>
        <dbReference type="ARBA" id="ARBA00010669"/>
    </source>
</evidence>
<protein>
    <recommendedName>
        <fullName evidence="8">tRNA-specific adenosine deaminase</fullName>
        <ecNumber evidence="8">3.5.4.33</ecNumber>
    </recommendedName>
</protein>
<dbReference type="EC" id="3.5.4.33" evidence="8"/>
<dbReference type="PANTHER" id="PTHR11079:SF202">
    <property type="entry name" value="TRNA-SPECIFIC ADENOSINE DEAMINASE"/>
    <property type="match status" value="1"/>
</dbReference>
<feature type="binding site" evidence="8">
    <location>
        <position position="77"/>
    </location>
    <ligand>
        <name>Zn(2+)</name>
        <dbReference type="ChEBI" id="CHEBI:29105"/>
        <note>catalytic</note>
    </ligand>
</feature>
<dbReference type="InterPro" id="IPR058535">
    <property type="entry name" value="MafB19-deam"/>
</dbReference>
<dbReference type="EMBL" id="JAAGRR010000008">
    <property type="protein sequence ID" value="NDY41539.1"/>
    <property type="molecule type" value="Genomic_DNA"/>
</dbReference>
<evidence type="ECO:0000313" key="10">
    <source>
        <dbReference type="EMBL" id="NDY41539.1"/>
    </source>
</evidence>
<dbReference type="InterPro" id="IPR028883">
    <property type="entry name" value="tRNA_aden_deaminase"/>
</dbReference>
<reference evidence="10 11" key="1">
    <citation type="submission" date="2020-02" db="EMBL/GenBank/DDBJ databases">
        <title>Comparative genomics of sulfur disproportionating microorganisms.</title>
        <authorList>
            <person name="Ward L.M."/>
            <person name="Bertran E."/>
            <person name="Johnston D.T."/>
        </authorList>
    </citation>
    <scope>NUCLEOTIDE SEQUENCE [LARGE SCALE GENOMIC DNA]</scope>
    <source>
        <strain evidence="10 11">DSM 100025</strain>
    </source>
</reference>
<comment type="subunit">
    <text evidence="2 8">Homodimer.</text>
</comment>
<dbReference type="Proteomes" id="UP000469346">
    <property type="component" value="Unassembled WGS sequence"/>
</dbReference>
<dbReference type="CDD" id="cd01285">
    <property type="entry name" value="nucleoside_deaminase"/>
    <property type="match status" value="1"/>
</dbReference>